<reference evidence="1" key="4">
    <citation type="submission" date="2025-09" db="UniProtKB">
        <authorList>
            <consortium name="Ensembl"/>
        </authorList>
    </citation>
    <scope>IDENTIFICATION</scope>
</reference>
<protein>
    <submittedName>
        <fullName evidence="1">Uncharacterized protein</fullName>
    </submittedName>
</protein>
<dbReference type="AlphaFoldDB" id="H2Y2N3"/>
<proteinExistence type="predicted"/>
<accession>H2Y2N3</accession>
<reference evidence="2" key="1">
    <citation type="journal article" date="2002" name="Science">
        <title>The draft genome of Ciona intestinalis: insights into chordate and vertebrate origins.</title>
        <authorList>
            <person name="Dehal P."/>
            <person name="Satou Y."/>
            <person name="Campbell R.K."/>
            <person name="Chapman J."/>
            <person name="Degnan B."/>
            <person name="De Tomaso A."/>
            <person name="Davidson B."/>
            <person name="Di Gregorio A."/>
            <person name="Gelpke M."/>
            <person name="Goodstein D.M."/>
            <person name="Harafuji N."/>
            <person name="Hastings K.E."/>
            <person name="Ho I."/>
            <person name="Hotta K."/>
            <person name="Huang W."/>
            <person name="Kawashima T."/>
            <person name="Lemaire P."/>
            <person name="Martinez D."/>
            <person name="Meinertzhagen I.A."/>
            <person name="Necula S."/>
            <person name="Nonaka M."/>
            <person name="Putnam N."/>
            <person name="Rash S."/>
            <person name="Saiga H."/>
            <person name="Satake M."/>
            <person name="Terry A."/>
            <person name="Yamada L."/>
            <person name="Wang H.G."/>
            <person name="Awazu S."/>
            <person name="Azumi K."/>
            <person name="Boore J."/>
            <person name="Branno M."/>
            <person name="Chin-Bow S."/>
            <person name="DeSantis R."/>
            <person name="Doyle S."/>
            <person name="Francino P."/>
            <person name="Keys D.N."/>
            <person name="Haga S."/>
            <person name="Hayashi H."/>
            <person name="Hino K."/>
            <person name="Imai K.S."/>
            <person name="Inaba K."/>
            <person name="Kano S."/>
            <person name="Kobayashi K."/>
            <person name="Kobayashi M."/>
            <person name="Lee B.I."/>
            <person name="Makabe K.W."/>
            <person name="Manohar C."/>
            <person name="Matassi G."/>
            <person name="Medina M."/>
            <person name="Mochizuki Y."/>
            <person name="Mount S."/>
            <person name="Morishita T."/>
            <person name="Miura S."/>
            <person name="Nakayama A."/>
            <person name="Nishizaka S."/>
            <person name="Nomoto H."/>
            <person name="Ohta F."/>
            <person name="Oishi K."/>
            <person name="Rigoutsos I."/>
            <person name="Sano M."/>
            <person name="Sasaki A."/>
            <person name="Sasakura Y."/>
            <person name="Shoguchi E."/>
            <person name="Shin-i T."/>
            <person name="Spagnuolo A."/>
            <person name="Stainier D."/>
            <person name="Suzuki M.M."/>
            <person name="Tassy O."/>
            <person name="Takatori N."/>
            <person name="Tokuoka M."/>
            <person name="Yagi K."/>
            <person name="Yoshizaki F."/>
            <person name="Wada S."/>
            <person name="Zhang C."/>
            <person name="Hyatt P.D."/>
            <person name="Larimer F."/>
            <person name="Detter C."/>
            <person name="Doggett N."/>
            <person name="Glavina T."/>
            <person name="Hawkins T."/>
            <person name="Richardson P."/>
            <person name="Lucas S."/>
            <person name="Kohara Y."/>
            <person name="Levine M."/>
            <person name="Satoh N."/>
            <person name="Rokhsar D.S."/>
        </authorList>
    </citation>
    <scope>NUCLEOTIDE SEQUENCE [LARGE SCALE GENOMIC DNA]</scope>
</reference>
<sequence>PYRAQPHVIKVPHEVTAAVCLTPQDTSIIETKLFESAHISSSNNVGFRTTPMALESFVEFSILSASVELVQIPTGA</sequence>
<name>H2Y2N3_CIOIN</name>
<dbReference type="HOGENOM" id="CLU_2660811_0_0_1"/>
<dbReference type="InParanoid" id="H2Y2N3"/>
<dbReference type="Proteomes" id="UP000008144">
    <property type="component" value="Chromosome 9"/>
</dbReference>
<evidence type="ECO:0000313" key="2">
    <source>
        <dbReference type="Proteomes" id="UP000008144"/>
    </source>
</evidence>
<organism evidence="1 2">
    <name type="scientific">Ciona intestinalis</name>
    <name type="common">Transparent sea squirt</name>
    <name type="synonym">Ascidia intestinalis</name>
    <dbReference type="NCBI Taxonomy" id="7719"/>
    <lineage>
        <taxon>Eukaryota</taxon>
        <taxon>Metazoa</taxon>
        <taxon>Chordata</taxon>
        <taxon>Tunicata</taxon>
        <taxon>Ascidiacea</taxon>
        <taxon>Phlebobranchia</taxon>
        <taxon>Cionidae</taxon>
        <taxon>Ciona</taxon>
    </lineage>
</organism>
<dbReference type="Ensembl" id="ENSCINT00000032334.1">
    <property type="protein sequence ID" value="ENSCINP00000036168.1"/>
    <property type="gene ID" value="ENSCING00000022319.1"/>
</dbReference>
<evidence type="ECO:0000313" key="1">
    <source>
        <dbReference type="Ensembl" id="ENSCINP00000036168.1"/>
    </source>
</evidence>
<reference evidence="1" key="2">
    <citation type="journal article" date="2008" name="Genome Biol.">
        <title>Improved genome assembly and evidence-based global gene model set for the chordate Ciona intestinalis: new insight into intron and operon populations.</title>
        <authorList>
            <person name="Satou Y."/>
            <person name="Mineta K."/>
            <person name="Ogasawara M."/>
            <person name="Sasakura Y."/>
            <person name="Shoguchi E."/>
            <person name="Ueno K."/>
            <person name="Yamada L."/>
            <person name="Matsumoto J."/>
            <person name="Wasserscheid J."/>
            <person name="Dewar K."/>
            <person name="Wiley G.B."/>
            <person name="Macmil S.L."/>
            <person name="Roe B.A."/>
            <person name="Zeller R.W."/>
            <person name="Hastings K.E."/>
            <person name="Lemaire P."/>
            <person name="Lindquist E."/>
            <person name="Endo T."/>
            <person name="Hotta K."/>
            <person name="Inaba K."/>
        </authorList>
    </citation>
    <scope>NUCLEOTIDE SEQUENCE [LARGE SCALE GENOMIC DNA]</scope>
    <source>
        <strain evidence="1">wild type</strain>
    </source>
</reference>
<dbReference type="EMBL" id="EAAA01002970">
    <property type="status" value="NOT_ANNOTATED_CDS"/>
    <property type="molecule type" value="Genomic_DNA"/>
</dbReference>
<keyword evidence="2" id="KW-1185">Reference proteome</keyword>
<reference evidence="1" key="3">
    <citation type="submission" date="2025-08" db="UniProtKB">
        <authorList>
            <consortium name="Ensembl"/>
        </authorList>
    </citation>
    <scope>IDENTIFICATION</scope>
</reference>